<gene>
    <name evidence="1" type="ORF">M23134_01622</name>
</gene>
<keyword evidence="2" id="KW-1185">Reference proteome</keyword>
<name>A1ZTN9_MICM2</name>
<dbReference type="Proteomes" id="UP000004095">
    <property type="component" value="Unassembled WGS sequence"/>
</dbReference>
<protein>
    <submittedName>
        <fullName evidence="1">Uncharacterized protein</fullName>
    </submittedName>
</protein>
<organism evidence="1 2">
    <name type="scientific">Microscilla marina ATCC 23134</name>
    <dbReference type="NCBI Taxonomy" id="313606"/>
    <lineage>
        <taxon>Bacteria</taxon>
        <taxon>Pseudomonadati</taxon>
        <taxon>Bacteroidota</taxon>
        <taxon>Cytophagia</taxon>
        <taxon>Cytophagales</taxon>
        <taxon>Microscillaceae</taxon>
        <taxon>Microscilla</taxon>
    </lineage>
</organism>
<dbReference type="EMBL" id="AAWS01000036">
    <property type="protein sequence ID" value="EAY26299.1"/>
    <property type="molecule type" value="Genomic_DNA"/>
</dbReference>
<evidence type="ECO:0000313" key="1">
    <source>
        <dbReference type="EMBL" id="EAY26299.1"/>
    </source>
</evidence>
<sequence length="50" mass="6338">MFFTVEATEVYHEKLTIYLYEQVKNFQWYWQLRQKNIKRASLKHRKQTTN</sequence>
<reference evidence="1 2" key="1">
    <citation type="submission" date="2007-01" db="EMBL/GenBank/DDBJ databases">
        <authorList>
            <person name="Haygood M."/>
            <person name="Podell S."/>
            <person name="Anderson C."/>
            <person name="Hopkinson B."/>
            <person name="Roe K."/>
            <person name="Barbeau K."/>
            <person name="Gaasterland T."/>
            <person name="Ferriera S."/>
            <person name="Johnson J."/>
            <person name="Kravitz S."/>
            <person name="Beeson K."/>
            <person name="Sutton G."/>
            <person name="Rogers Y.-H."/>
            <person name="Friedman R."/>
            <person name="Frazier M."/>
            <person name="Venter J.C."/>
        </authorList>
    </citation>
    <scope>NUCLEOTIDE SEQUENCE [LARGE SCALE GENOMIC DNA]</scope>
    <source>
        <strain evidence="1 2">ATCC 23134</strain>
    </source>
</reference>
<dbReference type="AlphaFoldDB" id="A1ZTN9"/>
<proteinExistence type="predicted"/>
<comment type="caution">
    <text evidence="1">The sequence shown here is derived from an EMBL/GenBank/DDBJ whole genome shotgun (WGS) entry which is preliminary data.</text>
</comment>
<accession>A1ZTN9</accession>
<evidence type="ECO:0000313" key="2">
    <source>
        <dbReference type="Proteomes" id="UP000004095"/>
    </source>
</evidence>